<dbReference type="SUPFAM" id="SSF102405">
    <property type="entry name" value="MCP/YpsA-like"/>
    <property type="match status" value="1"/>
</dbReference>
<evidence type="ECO:0000313" key="1">
    <source>
        <dbReference type="EMBL" id="KAJ3129728.1"/>
    </source>
</evidence>
<comment type="caution">
    <text evidence="1">The sequence shown here is derived from an EMBL/GenBank/DDBJ whole genome shotgun (WGS) entry which is preliminary data.</text>
</comment>
<reference evidence="1" key="1">
    <citation type="submission" date="2020-05" db="EMBL/GenBank/DDBJ databases">
        <title>Phylogenomic resolution of chytrid fungi.</title>
        <authorList>
            <person name="Stajich J.E."/>
            <person name="Amses K."/>
            <person name="Simmons R."/>
            <person name="Seto K."/>
            <person name="Myers J."/>
            <person name="Bonds A."/>
            <person name="Quandt C.A."/>
            <person name="Barry K."/>
            <person name="Liu P."/>
            <person name="Grigoriev I."/>
            <person name="Longcore J.E."/>
            <person name="James T.Y."/>
        </authorList>
    </citation>
    <scope>NUCLEOTIDE SEQUENCE</scope>
    <source>
        <strain evidence="1">JEL0513</strain>
    </source>
</reference>
<dbReference type="Pfam" id="PF12694">
    <property type="entry name" value="cpYpsA"/>
    <property type="match status" value="1"/>
</dbReference>
<sequence>MKLHIISGGQTGVDRAALDSAFALGLPYRGFVPKGRLAEDGVIAAKYTNLVETVTEVYEERTEQNVLWADVLLIFWPDNTPISGGTCFAVDVAMEHRKPMQIVNVVSDEIDDGQVDELLKWLYAFEVDELTINIGGPRESQYPGIYQRVFTFMNILLNK</sequence>
<dbReference type="Proteomes" id="UP001211907">
    <property type="component" value="Unassembled WGS sequence"/>
</dbReference>
<dbReference type="InterPro" id="IPR024755">
    <property type="entry name" value="cpYpsA"/>
</dbReference>
<name>A0AAD5T550_9FUNG</name>
<dbReference type="Gene3D" id="3.40.50.450">
    <property type="match status" value="1"/>
</dbReference>
<keyword evidence="2" id="KW-1185">Reference proteome</keyword>
<proteinExistence type="predicted"/>
<accession>A0AAD5T550</accession>
<evidence type="ECO:0000313" key="2">
    <source>
        <dbReference type="Proteomes" id="UP001211907"/>
    </source>
</evidence>
<dbReference type="AlphaFoldDB" id="A0AAD5T550"/>
<dbReference type="EMBL" id="JADGJH010000412">
    <property type="protein sequence ID" value="KAJ3129728.1"/>
    <property type="molecule type" value="Genomic_DNA"/>
</dbReference>
<protein>
    <recommendedName>
        <fullName evidence="3">Molybdenum cofactor carrier</fullName>
    </recommendedName>
</protein>
<organism evidence="1 2">
    <name type="scientific">Physocladia obscura</name>
    <dbReference type="NCBI Taxonomy" id="109957"/>
    <lineage>
        <taxon>Eukaryota</taxon>
        <taxon>Fungi</taxon>
        <taxon>Fungi incertae sedis</taxon>
        <taxon>Chytridiomycota</taxon>
        <taxon>Chytridiomycota incertae sedis</taxon>
        <taxon>Chytridiomycetes</taxon>
        <taxon>Chytridiales</taxon>
        <taxon>Chytriomycetaceae</taxon>
        <taxon>Physocladia</taxon>
    </lineage>
</organism>
<gene>
    <name evidence="1" type="ORF">HK100_008464</name>
</gene>
<evidence type="ECO:0008006" key="3">
    <source>
        <dbReference type="Google" id="ProtNLM"/>
    </source>
</evidence>